<dbReference type="Gene3D" id="3.30.160.60">
    <property type="entry name" value="Classic Zinc Finger"/>
    <property type="match status" value="1"/>
</dbReference>
<dbReference type="Proteomes" id="UP000756132">
    <property type="component" value="Chromosome 2"/>
</dbReference>
<dbReference type="RefSeq" id="XP_047758231.1">
    <property type="nucleotide sequence ID" value="XM_047901494.1"/>
</dbReference>
<protein>
    <submittedName>
        <fullName evidence="1">Uncharacterized protein</fullName>
    </submittedName>
</protein>
<sequence length="159" mass="18258">MFKVRCRYACSDKTFSTSGALRDHMRRTHNLVPDTLVPGRDYTICNRCQRKLLWYEYDKHIKHQKGKHKGEVRSVLILLIGVRWRVQAEGDDGWILTGGALFEDVLEVQVQRAMILDVHLAKALLLRIGRSRMLRGQLLGSVIVLVTCIKLTGRSQCDQ</sequence>
<dbReference type="EMBL" id="CP090164">
    <property type="protein sequence ID" value="UJO13865.1"/>
    <property type="molecule type" value="Genomic_DNA"/>
</dbReference>
<reference evidence="1" key="2">
    <citation type="journal article" date="2022" name="Microb. Genom.">
        <title>A chromosome-scale genome assembly of the tomato pathogen Cladosporium fulvum reveals a compartmentalized genome architecture and the presence of a dispensable chromosome.</title>
        <authorList>
            <person name="Zaccaron A.Z."/>
            <person name="Chen L.H."/>
            <person name="Samaras A."/>
            <person name="Stergiopoulos I."/>
        </authorList>
    </citation>
    <scope>NUCLEOTIDE SEQUENCE</scope>
    <source>
        <strain evidence="1">Race5_Kim</strain>
    </source>
</reference>
<dbReference type="GeneID" id="71982224"/>
<gene>
    <name evidence="1" type="ORF">CLAFUR5_02346</name>
</gene>
<organism evidence="1 2">
    <name type="scientific">Passalora fulva</name>
    <name type="common">Tomato leaf mold</name>
    <name type="synonym">Cladosporium fulvum</name>
    <dbReference type="NCBI Taxonomy" id="5499"/>
    <lineage>
        <taxon>Eukaryota</taxon>
        <taxon>Fungi</taxon>
        <taxon>Dikarya</taxon>
        <taxon>Ascomycota</taxon>
        <taxon>Pezizomycotina</taxon>
        <taxon>Dothideomycetes</taxon>
        <taxon>Dothideomycetidae</taxon>
        <taxon>Mycosphaerellales</taxon>
        <taxon>Mycosphaerellaceae</taxon>
        <taxon>Fulvia</taxon>
    </lineage>
</organism>
<dbReference type="AlphaFoldDB" id="A0A9Q8LAE2"/>
<reference evidence="1" key="1">
    <citation type="submission" date="2021-12" db="EMBL/GenBank/DDBJ databases">
        <authorList>
            <person name="Zaccaron A."/>
            <person name="Stergiopoulos I."/>
        </authorList>
    </citation>
    <scope>NUCLEOTIDE SEQUENCE</scope>
    <source>
        <strain evidence="1">Race5_Kim</strain>
    </source>
</reference>
<evidence type="ECO:0000313" key="2">
    <source>
        <dbReference type="Proteomes" id="UP000756132"/>
    </source>
</evidence>
<keyword evidence="2" id="KW-1185">Reference proteome</keyword>
<proteinExistence type="predicted"/>
<evidence type="ECO:0000313" key="1">
    <source>
        <dbReference type="EMBL" id="UJO13865.1"/>
    </source>
</evidence>
<accession>A0A9Q8LAE2</accession>
<dbReference type="OrthoDB" id="10571804at2759"/>
<name>A0A9Q8LAE2_PASFU</name>
<dbReference type="KEGG" id="ffu:CLAFUR5_02346"/>